<evidence type="ECO:0000256" key="6">
    <source>
        <dbReference type="SAM" id="SignalP"/>
    </source>
</evidence>
<dbReference type="InterPro" id="IPR001969">
    <property type="entry name" value="Aspartic_peptidase_AS"/>
</dbReference>
<keyword evidence="6" id="KW-0732">Signal</keyword>
<dbReference type="PRINTS" id="PR00792">
    <property type="entry name" value="PEPSIN"/>
</dbReference>
<keyword evidence="4" id="KW-1015">Disulfide bond</keyword>
<keyword evidence="5" id="KW-0645">Protease</keyword>
<evidence type="ECO:0000259" key="7">
    <source>
        <dbReference type="PROSITE" id="PS51767"/>
    </source>
</evidence>
<name>A0A9P3H645_9FUNG</name>
<feature type="signal peptide" evidence="6">
    <location>
        <begin position="1"/>
        <end position="38"/>
    </location>
</feature>
<dbReference type="InterPro" id="IPR001461">
    <property type="entry name" value="Aspartic_peptidase_A1"/>
</dbReference>
<dbReference type="EMBL" id="BQFW01000004">
    <property type="protein sequence ID" value="GJJ70442.1"/>
    <property type="molecule type" value="Genomic_DNA"/>
</dbReference>
<evidence type="ECO:0000256" key="5">
    <source>
        <dbReference type="RuleBase" id="RU000454"/>
    </source>
</evidence>
<proteinExistence type="inferred from homology"/>
<keyword evidence="9" id="KW-1185">Reference proteome</keyword>
<dbReference type="Proteomes" id="UP000827284">
    <property type="component" value="Unassembled WGS sequence"/>
</dbReference>
<dbReference type="AlphaFoldDB" id="A0A9P3H645"/>
<dbReference type="PROSITE" id="PS51767">
    <property type="entry name" value="PEPTIDASE_A1"/>
    <property type="match status" value="1"/>
</dbReference>
<accession>A0A9P3H645</accession>
<evidence type="ECO:0000313" key="9">
    <source>
        <dbReference type="Proteomes" id="UP000827284"/>
    </source>
</evidence>
<dbReference type="InterPro" id="IPR033121">
    <property type="entry name" value="PEPTIDASE_A1"/>
</dbReference>
<evidence type="ECO:0000256" key="4">
    <source>
        <dbReference type="PIRSR" id="PIRSR601461-2"/>
    </source>
</evidence>
<dbReference type="InterPro" id="IPR021109">
    <property type="entry name" value="Peptidase_aspartic_dom_sf"/>
</dbReference>
<dbReference type="SUPFAM" id="SSF50630">
    <property type="entry name" value="Acid proteases"/>
    <property type="match status" value="1"/>
</dbReference>
<feature type="domain" description="Peptidase A1" evidence="7">
    <location>
        <begin position="84"/>
        <end position="398"/>
    </location>
</feature>
<dbReference type="PANTHER" id="PTHR47966">
    <property type="entry name" value="BETA-SITE APP-CLEAVING ENZYME, ISOFORM A-RELATED"/>
    <property type="match status" value="1"/>
</dbReference>
<feature type="active site" evidence="3">
    <location>
        <position position="290"/>
    </location>
</feature>
<dbReference type="GO" id="GO:0004190">
    <property type="term" value="F:aspartic-type endopeptidase activity"/>
    <property type="evidence" value="ECO:0007669"/>
    <property type="project" value="UniProtKB-KW"/>
</dbReference>
<dbReference type="PROSITE" id="PS00141">
    <property type="entry name" value="ASP_PROTEASE"/>
    <property type="match status" value="1"/>
</dbReference>
<keyword evidence="5" id="KW-0378">Hydrolase</keyword>
<reference evidence="8" key="1">
    <citation type="submission" date="2021-11" db="EMBL/GenBank/DDBJ databases">
        <authorList>
            <person name="Herlambang A."/>
            <person name="Guo Y."/>
            <person name="Takashima Y."/>
            <person name="Nishizawa T."/>
        </authorList>
    </citation>
    <scope>NUCLEOTIDE SEQUENCE</scope>
    <source>
        <strain evidence="8">E1425</strain>
    </source>
</reference>
<comment type="similarity">
    <text evidence="1 5">Belongs to the peptidase A1 family.</text>
</comment>
<evidence type="ECO:0000256" key="3">
    <source>
        <dbReference type="PIRSR" id="PIRSR601461-1"/>
    </source>
</evidence>
<dbReference type="GO" id="GO:0006508">
    <property type="term" value="P:proteolysis"/>
    <property type="evidence" value="ECO:0007669"/>
    <property type="project" value="UniProtKB-KW"/>
</dbReference>
<dbReference type="CDD" id="cd05471">
    <property type="entry name" value="pepsin_like"/>
    <property type="match status" value="1"/>
</dbReference>
<protein>
    <recommendedName>
        <fullName evidence="7">Peptidase A1 domain-containing protein</fullName>
    </recommendedName>
</protein>
<sequence length="458" mass="48366">MSTSIPPPQSSLKCCPKGFLFLLFLLSTLSSAPSPIHAGTVEVFVKKPVAESFDTSMGNPLGSKLFSSKYLGNSVVTNAKNLGYAGTIQLGNPPQSFQVIFDTGSDMIVITSNQCQGTHCNDMTHYTCTSCAKTPYSYNISYGDGTWGSGPIVADTVTLGGLIVKNQQILDITRSGLDLSSYGPGISGLVGLMPSSPVANAIPPLATIYKDKLLDMNVFSVYLAATLKQSQGGSFLFGGIDETKYVGSLNQMPISTAPGVRTGMWYVDADNVFVGGVPVNGYSKSPWLFDTGTSFIAVPTTFAQAYHANIPGSSFSATDQLYTLPCTGNYSFGISFNGVQYEVPYQDYIAAAGPGSSSCVSLVMPLGNYEMYILGDPFLRQIYAVYDFTPGANRIGIAKVNVTSASLGNEGLSGEPVPGGSVISPLKPSSMGKRRFDGFNEVLPNALVGLFAIITTLL</sequence>
<gene>
    <name evidence="8" type="ORF">EMPS_02791</name>
</gene>
<organism evidence="8 9">
    <name type="scientific">Entomortierella parvispora</name>
    <dbReference type="NCBI Taxonomy" id="205924"/>
    <lineage>
        <taxon>Eukaryota</taxon>
        <taxon>Fungi</taxon>
        <taxon>Fungi incertae sedis</taxon>
        <taxon>Mucoromycota</taxon>
        <taxon>Mortierellomycotina</taxon>
        <taxon>Mortierellomycetes</taxon>
        <taxon>Mortierellales</taxon>
        <taxon>Mortierellaceae</taxon>
        <taxon>Entomortierella</taxon>
    </lineage>
</organism>
<reference evidence="8" key="2">
    <citation type="journal article" date="2022" name="Microbiol. Resour. Announc.">
        <title>Whole-Genome Sequence of Entomortierella parvispora E1425, a Mucoromycotan Fungus Associated with Burkholderiaceae-Related Endosymbiotic Bacteria.</title>
        <authorList>
            <person name="Herlambang A."/>
            <person name="Guo Y."/>
            <person name="Takashima Y."/>
            <person name="Narisawa K."/>
            <person name="Ohta H."/>
            <person name="Nishizawa T."/>
        </authorList>
    </citation>
    <scope>NUCLEOTIDE SEQUENCE</scope>
    <source>
        <strain evidence="8">E1425</strain>
    </source>
</reference>
<keyword evidence="2 5" id="KW-0064">Aspartyl protease</keyword>
<dbReference type="InterPro" id="IPR034164">
    <property type="entry name" value="Pepsin-like_dom"/>
</dbReference>
<feature type="disulfide bond" evidence="4">
    <location>
        <begin position="115"/>
        <end position="120"/>
    </location>
</feature>
<dbReference type="Gene3D" id="2.40.70.10">
    <property type="entry name" value="Acid Proteases"/>
    <property type="match status" value="2"/>
</dbReference>
<dbReference type="PANTHER" id="PTHR47966:SF51">
    <property type="entry name" value="BETA-SITE APP-CLEAVING ENZYME, ISOFORM A-RELATED"/>
    <property type="match status" value="1"/>
</dbReference>
<dbReference type="Pfam" id="PF00026">
    <property type="entry name" value="Asp"/>
    <property type="match status" value="1"/>
</dbReference>
<feature type="active site" evidence="3">
    <location>
        <position position="102"/>
    </location>
</feature>
<evidence type="ECO:0000256" key="2">
    <source>
        <dbReference type="ARBA" id="ARBA00022750"/>
    </source>
</evidence>
<evidence type="ECO:0000313" key="8">
    <source>
        <dbReference type="EMBL" id="GJJ70442.1"/>
    </source>
</evidence>
<comment type="caution">
    <text evidence="8">The sequence shown here is derived from an EMBL/GenBank/DDBJ whole genome shotgun (WGS) entry which is preliminary data.</text>
</comment>
<feature type="chain" id="PRO_5040389429" description="Peptidase A1 domain-containing protein" evidence="6">
    <location>
        <begin position="39"/>
        <end position="458"/>
    </location>
</feature>
<dbReference type="OrthoDB" id="15189at2759"/>
<evidence type="ECO:0000256" key="1">
    <source>
        <dbReference type="ARBA" id="ARBA00007447"/>
    </source>
</evidence>